<dbReference type="PANTHER" id="PTHR46579:SF1">
    <property type="entry name" value="F5_8 TYPE C DOMAIN-CONTAINING PROTEIN"/>
    <property type="match status" value="1"/>
</dbReference>
<dbReference type="GeneID" id="117653711"/>
<dbReference type="Pfam" id="PF06869">
    <property type="entry name" value="DUF1258"/>
    <property type="match status" value="1"/>
</dbReference>
<protein>
    <submittedName>
        <fullName evidence="3">Uncharacterized protein LOC117653711 isoform X1</fullName>
    </submittedName>
</protein>
<evidence type="ECO:0000313" key="3">
    <source>
        <dbReference type="RefSeq" id="XP_034255449.1"/>
    </source>
</evidence>
<sequence length="959" mass="108426">MDEEEDKLTVRDGYAISALLKDESGETDYSELDEATSDILVDDDILDETSDLEVNPPTGSSSQTLAQLDIQNARSLQLLSTPADSTCLMDVGIMDENAPLSPDLIESETADLTSPACPSAKRLKMSNPQDKEHIDTEADSYTFTPMPYQVASPSNVDTDFDSDAGEHQLGAEYFSNYNSDEESNFFHESSATADLLDEMALQSSDEEESESTSSKDNVSDPPLYKGAPITQWESLTSILAFVSSEHLSGAGLERLLSLIDLHLPQPNKFCKTKAQLFKVLQGVEEPAVIHYFCSICYKIRKGPNDLCDSCTDINKCVLYFISFSLESQLKKMFERPDFVENIKYKQTRNKKNSENIEDVCDGEVYKEAAKSFDESCFTITLMWNTDGMQVFTSNTFSLWPFYLVINELPPKKRFLSENLLIGGIWGSVVKPHPNVFLLPIYKELKALERGIDVKFHSDNNLTKVVVKCICGTCDSPAKATFLNMKSHSGFYSCPVCLTRGLKPKDAPVVFPYEENVQLRNMPQYQEHVKWAVDHKVIFDKTPRDEEKWCGIKGPTVLSSIVPNIFDSTATDCMHCVDLGVMRQMLHLWFDKEYKDQPFSVFKKTNEVNKRLLDLTPPHYLQRTPQTIDKLIHWKATELRSFLVNLSLIVMKDILLPEYYAHLALFVKGVSLLNSSSVSDENLVLSSLLNDQFVADFEELYGLENMSFNLHLLRHLARCVKKLGPLWIVCCYKLEDINGRIGNFIHGTCHVGLQVYSNLSIVTRLPLLVKNLADGLAKKYCEGLMKKRLRLKISEKISGGLYCVGPFKLLNSDYIIRVLESLISEECNVQLFYRLLKDGLLYVSNLYTRGKRVSSYVKYKKDNSVLYGNIKTFVKISCVCTAPCDCKCDYVAIIKPKPVHVLQIGDIEISHISTHKCTDLCNDTTTFDVILVTELQTVVFKIDGTEKMYLCEPLNEFERD</sequence>
<dbReference type="InParanoid" id="A0A6P9ADN0"/>
<dbReference type="InterPro" id="IPR009667">
    <property type="entry name" value="DUF1258"/>
</dbReference>
<reference evidence="3" key="1">
    <citation type="submission" date="2025-08" db="UniProtKB">
        <authorList>
            <consortium name="RefSeq"/>
        </authorList>
    </citation>
    <scope>IDENTIFICATION</scope>
    <source>
        <tissue evidence="3">Total insect</tissue>
    </source>
</reference>
<organism evidence="3">
    <name type="scientific">Thrips palmi</name>
    <name type="common">Melon thrips</name>
    <dbReference type="NCBI Taxonomy" id="161013"/>
    <lineage>
        <taxon>Eukaryota</taxon>
        <taxon>Metazoa</taxon>
        <taxon>Ecdysozoa</taxon>
        <taxon>Arthropoda</taxon>
        <taxon>Hexapoda</taxon>
        <taxon>Insecta</taxon>
        <taxon>Pterygota</taxon>
        <taxon>Neoptera</taxon>
        <taxon>Paraneoptera</taxon>
        <taxon>Thysanoptera</taxon>
        <taxon>Terebrantia</taxon>
        <taxon>Thripoidea</taxon>
        <taxon>Thripidae</taxon>
        <taxon>Thrips</taxon>
    </lineage>
</organism>
<feature type="region of interest" description="Disordered" evidence="1">
    <location>
        <begin position="200"/>
        <end position="222"/>
    </location>
</feature>
<evidence type="ECO:0000256" key="1">
    <source>
        <dbReference type="SAM" id="MobiDB-lite"/>
    </source>
</evidence>
<gene>
    <name evidence="3" type="primary">LOC117653711</name>
</gene>
<dbReference type="KEGG" id="tpal:117653711"/>
<name>A0A6P9ADN0_THRPL</name>
<feature type="region of interest" description="Disordered" evidence="1">
    <location>
        <begin position="112"/>
        <end position="132"/>
    </location>
</feature>
<dbReference type="RefSeq" id="XP_034255449.1">
    <property type="nucleotide sequence ID" value="XM_034399558.1"/>
</dbReference>
<evidence type="ECO:0000313" key="2">
    <source>
        <dbReference type="Proteomes" id="UP000515158"/>
    </source>
</evidence>
<dbReference type="AlphaFoldDB" id="A0A6P9ADN0"/>
<keyword evidence="2" id="KW-1185">Reference proteome</keyword>
<dbReference type="PANTHER" id="PTHR46579">
    <property type="entry name" value="F5/8 TYPE C DOMAIN-CONTAINING PROTEIN-RELATED"/>
    <property type="match status" value="1"/>
</dbReference>
<accession>A0A6P9ADN0</accession>
<dbReference type="OrthoDB" id="8007085at2759"/>
<dbReference type="Proteomes" id="UP000515158">
    <property type="component" value="Unplaced"/>
</dbReference>
<proteinExistence type="predicted"/>